<dbReference type="OrthoDB" id="3594278at2"/>
<sequence length="334" mass="37175">MLIVRAADQGMTHTAETWRDGRGPYWGGPCPASRGCCQHNHTLAKRAEYQALWTALPTRCSTRPHPALVDTVLRNGDHATPHDRRLADELAHISLAAPAAVRERDQFTVRVVEHALDSGITQFLDLGSGLVHTSAAYTALSHASSNTDAAPSIVFVDNDIRVDELNRAWLRQNAHQGPRATAIRGNCFAVPRMLGRLRERKLLDRRRPVGVLMVDILPFFERRAPRAVLRSLVRWLPPGSIIAVTHLTDEPLVRQLPLSTRRALREDTARWCRAYQRCVPPHPRTFTPARFATVTSDLELLPPGITSTSCWPDPDTTRNPRPPFTLAAVGRVPA</sequence>
<dbReference type="InterPro" id="IPR006764">
    <property type="entry name" value="SAM_dep_MeTrfase_SAV2177_type"/>
</dbReference>
<evidence type="ECO:0000313" key="2">
    <source>
        <dbReference type="Proteomes" id="UP000215223"/>
    </source>
</evidence>
<gene>
    <name evidence="1" type="ORF">CFP71_28235</name>
</gene>
<name>A0A229RV04_9PSEU</name>
<comment type="caution">
    <text evidence="1">The sequence shown here is derived from an EMBL/GenBank/DDBJ whole genome shotgun (WGS) entry which is preliminary data.</text>
</comment>
<dbReference type="AlphaFoldDB" id="A0A229RV04"/>
<evidence type="ECO:0000313" key="1">
    <source>
        <dbReference type="EMBL" id="OXM50321.1"/>
    </source>
</evidence>
<reference evidence="1 2" key="1">
    <citation type="submission" date="2017-07" db="EMBL/GenBank/DDBJ databases">
        <title>Amycolatopsis thailandensis Genome sequencing and assembly.</title>
        <authorList>
            <person name="Kaur N."/>
            <person name="Mayilraj S."/>
        </authorList>
    </citation>
    <scope>NUCLEOTIDE SEQUENCE [LARGE SCALE GENOMIC DNA]</scope>
    <source>
        <strain evidence="1 2">JCM 16380</strain>
    </source>
</reference>
<keyword evidence="2" id="KW-1185">Reference proteome</keyword>
<dbReference type="Gene3D" id="3.40.50.150">
    <property type="entry name" value="Vaccinia Virus protein VP39"/>
    <property type="match status" value="1"/>
</dbReference>
<dbReference type="InterPro" id="IPR029063">
    <property type="entry name" value="SAM-dependent_MTases_sf"/>
</dbReference>
<dbReference type="SUPFAM" id="SSF53335">
    <property type="entry name" value="S-adenosyl-L-methionine-dependent methyltransferases"/>
    <property type="match status" value="1"/>
</dbReference>
<accession>A0A229RV04</accession>
<proteinExistence type="predicted"/>
<dbReference type="Pfam" id="PF04672">
    <property type="entry name" value="Methyltransf_19"/>
    <property type="match status" value="1"/>
</dbReference>
<dbReference type="RefSeq" id="WP_093936982.1">
    <property type="nucleotide sequence ID" value="NZ_NMQT01000102.1"/>
</dbReference>
<evidence type="ECO:0008006" key="3">
    <source>
        <dbReference type="Google" id="ProtNLM"/>
    </source>
</evidence>
<organism evidence="1 2">
    <name type="scientific">Amycolatopsis thailandensis</name>
    <dbReference type="NCBI Taxonomy" id="589330"/>
    <lineage>
        <taxon>Bacteria</taxon>
        <taxon>Bacillati</taxon>
        <taxon>Actinomycetota</taxon>
        <taxon>Actinomycetes</taxon>
        <taxon>Pseudonocardiales</taxon>
        <taxon>Pseudonocardiaceae</taxon>
        <taxon>Amycolatopsis</taxon>
    </lineage>
</organism>
<protein>
    <recommendedName>
        <fullName evidence="3">Methyltransferase</fullName>
    </recommendedName>
</protein>
<dbReference type="Proteomes" id="UP000215223">
    <property type="component" value="Unassembled WGS sequence"/>
</dbReference>
<dbReference type="EMBL" id="NMQT01000102">
    <property type="protein sequence ID" value="OXM50321.1"/>
    <property type="molecule type" value="Genomic_DNA"/>
</dbReference>